<sequence>MSDKVTASDGGRRLRRLLPATVDPPEATATATKQSSRHSARLQPRKTLIPAACSTCRRLKVKCSGDRPSCRRCATRRIQCHYVTQPGETSGQALKRKYDELGDRAAAHEEMFDLLRTLPEQDAQNVLQRIRSGTDIVSIIDHVRAGNLLLELTVAPETRFRYQFPYRSEMPADCLLNNNYLDSMIYEGASLLSQSDRPGLPARLADYQSPYLKPFHAAEVVEPLLSDVRPSLWTSVCDDDTLMRDLLRVFFRCEYHFTSSFQKDYFLEDMAAQRKEFCSPLLVCYPRFTDRAEYWNPHTLSYRFLAEAKRIWELECAKPKITTIQAGVLFNVFHNLCGLDEIGQPYRIQAITLAHNLRLFEKSTECTETERERNGKVYTAWMLLVGFSFMIQPLLKKPPGEPLPDPSESSLWYGEIWLRYPLSESLCPSYFGHVFRAKSHFRVIMNDFCHAAYSKDSNVTLHKANSLRSQLREWYDGLPGPLQPKAIVLPGQLQLHMYYHNLTLSIYKPLLGAETDQEPHPQQIVADAAKYLQTLVRLYYLRHGFDAMDLYIVIPLVHAGFECINAINNETPAAELEVLRSTLILVAQGLHSQRHNHYLAEALFRVIRGRMRSQEVSLLRKTTTFNDAELEKREAVIHNVRSHWPVGVVKKEEMDDHILGNLVETYALLKVDGQSEAETEGGFSKVHDYEGTREAKDTTNYPR</sequence>
<gene>
    <name evidence="1" type="ORF">O1611_g4074</name>
</gene>
<keyword evidence="2" id="KW-1185">Reference proteome</keyword>
<proteinExistence type="predicted"/>
<evidence type="ECO:0000313" key="1">
    <source>
        <dbReference type="EMBL" id="KAJ8129557.1"/>
    </source>
</evidence>
<dbReference type="EMBL" id="JAPUUL010000726">
    <property type="protein sequence ID" value="KAJ8129557.1"/>
    <property type="molecule type" value="Genomic_DNA"/>
</dbReference>
<dbReference type="Proteomes" id="UP001153332">
    <property type="component" value="Unassembled WGS sequence"/>
</dbReference>
<name>A0ACC2JQG2_9PEZI</name>
<comment type="caution">
    <text evidence="1">The sequence shown here is derived from an EMBL/GenBank/DDBJ whole genome shotgun (WGS) entry which is preliminary data.</text>
</comment>
<evidence type="ECO:0000313" key="2">
    <source>
        <dbReference type="Proteomes" id="UP001153332"/>
    </source>
</evidence>
<accession>A0ACC2JQG2</accession>
<reference evidence="1" key="1">
    <citation type="submission" date="2022-12" db="EMBL/GenBank/DDBJ databases">
        <title>Genome Sequence of Lasiodiplodia mahajangana.</title>
        <authorList>
            <person name="Buettner E."/>
        </authorList>
    </citation>
    <scope>NUCLEOTIDE SEQUENCE</scope>
    <source>
        <strain evidence="1">VT137</strain>
    </source>
</reference>
<protein>
    <submittedName>
        <fullName evidence="1">Uncharacterized protein</fullName>
    </submittedName>
</protein>
<organism evidence="1 2">
    <name type="scientific">Lasiodiplodia mahajangana</name>
    <dbReference type="NCBI Taxonomy" id="1108764"/>
    <lineage>
        <taxon>Eukaryota</taxon>
        <taxon>Fungi</taxon>
        <taxon>Dikarya</taxon>
        <taxon>Ascomycota</taxon>
        <taxon>Pezizomycotina</taxon>
        <taxon>Dothideomycetes</taxon>
        <taxon>Dothideomycetes incertae sedis</taxon>
        <taxon>Botryosphaeriales</taxon>
        <taxon>Botryosphaeriaceae</taxon>
        <taxon>Lasiodiplodia</taxon>
    </lineage>
</organism>